<dbReference type="PRINTS" id="PR01249">
    <property type="entry name" value="RIBOSOMALL31"/>
</dbReference>
<proteinExistence type="inferred from homology"/>
<comment type="similarity">
    <text evidence="1 5">Belongs to the bacterial ribosomal protein bL31 family. Type B subfamily.</text>
</comment>
<dbReference type="NCBIfam" id="TIGR00105">
    <property type="entry name" value="L31"/>
    <property type="match status" value="1"/>
</dbReference>
<reference evidence="6 7" key="1">
    <citation type="submission" date="2019-02" db="EMBL/GenBank/DDBJ databases">
        <title>Deep-cultivation of Planctomycetes and their phenomic and genomic characterization uncovers novel biology.</title>
        <authorList>
            <person name="Wiegand S."/>
            <person name="Jogler M."/>
            <person name="Boedeker C."/>
            <person name="Pinto D."/>
            <person name="Vollmers J."/>
            <person name="Rivas-Marin E."/>
            <person name="Kohn T."/>
            <person name="Peeters S.H."/>
            <person name="Heuer A."/>
            <person name="Rast P."/>
            <person name="Oberbeckmann S."/>
            <person name="Bunk B."/>
            <person name="Jeske O."/>
            <person name="Meyerdierks A."/>
            <person name="Storesund J.E."/>
            <person name="Kallscheuer N."/>
            <person name="Luecker S."/>
            <person name="Lage O.M."/>
            <person name="Pohl T."/>
            <person name="Merkel B.J."/>
            <person name="Hornburger P."/>
            <person name="Mueller R.-W."/>
            <person name="Bruemmer F."/>
            <person name="Labrenz M."/>
            <person name="Spormann A.M."/>
            <person name="Op den Camp H."/>
            <person name="Overmann J."/>
            <person name="Amann R."/>
            <person name="Jetten M.S.M."/>
            <person name="Mascher T."/>
            <person name="Medema M.H."/>
            <person name="Devos D.P."/>
            <person name="Kaster A.-K."/>
            <person name="Ovreas L."/>
            <person name="Rohde M."/>
            <person name="Galperin M.Y."/>
            <person name="Jogler C."/>
        </authorList>
    </citation>
    <scope>NUCLEOTIDE SEQUENCE [LARGE SCALE GENOMIC DNA]</scope>
    <source>
        <strain evidence="6 7">V22</strain>
    </source>
</reference>
<dbReference type="Pfam" id="PF01197">
    <property type="entry name" value="Ribosomal_L31"/>
    <property type="match status" value="1"/>
</dbReference>
<dbReference type="GO" id="GO:1990904">
    <property type="term" value="C:ribonucleoprotein complex"/>
    <property type="evidence" value="ECO:0007669"/>
    <property type="project" value="UniProtKB-KW"/>
</dbReference>
<accession>A0A517T814</accession>
<evidence type="ECO:0000256" key="1">
    <source>
        <dbReference type="ARBA" id="ARBA00008196"/>
    </source>
</evidence>
<dbReference type="NCBIfam" id="NF002462">
    <property type="entry name" value="PRK01678.1"/>
    <property type="match status" value="1"/>
</dbReference>
<evidence type="ECO:0000256" key="5">
    <source>
        <dbReference type="HAMAP-Rule" id="MF_00502"/>
    </source>
</evidence>
<evidence type="ECO:0000313" key="6">
    <source>
        <dbReference type="EMBL" id="QDT64511.1"/>
    </source>
</evidence>
<sequence length="88" mass="10196">MKADIHPDYHPVVFQDTSNGYQFLTRSTLKSKETVKWEDGEEYPLVKVDISSESHPYFTGKMKFVDAAGRVEKFQKKWGKKKPAAEKE</sequence>
<dbReference type="InterPro" id="IPR034704">
    <property type="entry name" value="Ribosomal_bL28/bL31-like_sf"/>
</dbReference>
<keyword evidence="7" id="KW-1185">Reference proteome</keyword>
<dbReference type="RefSeq" id="WP_145261729.1">
    <property type="nucleotide sequence ID" value="NZ_CP036316.1"/>
</dbReference>
<dbReference type="InterPro" id="IPR027493">
    <property type="entry name" value="Ribosomal_bL31_B"/>
</dbReference>
<comment type="subunit">
    <text evidence="2 5">Part of the 50S ribosomal subunit.</text>
</comment>
<dbReference type="PANTHER" id="PTHR33280">
    <property type="entry name" value="50S RIBOSOMAL PROTEIN L31, CHLOROPLASTIC"/>
    <property type="match status" value="1"/>
</dbReference>
<dbReference type="KEGG" id="chya:V22_17460"/>
<protein>
    <recommendedName>
        <fullName evidence="5">Large ribosomal subunit protein bL31B</fullName>
    </recommendedName>
</protein>
<dbReference type="GO" id="GO:0003735">
    <property type="term" value="F:structural constituent of ribosome"/>
    <property type="evidence" value="ECO:0007669"/>
    <property type="project" value="InterPro"/>
</dbReference>
<gene>
    <name evidence="5 6" type="primary">rpmE2</name>
    <name evidence="6" type="ORF">V22_17460</name>
</gene>
<dbReference type="Gene3D" id="4.10.830.30">
    <property type="entry name" value="Ribosomal protein L31"/>
    <property type="match status" value="1"/>
</dbReference>
<dbReference type="PANTHER" id="PTHR33280:SF1">
    <property type="entry name" value="LARGE RIBOSOMAL SUBUNIT PROTEIN BL31C"/>
    <property type="match status" value="1"/>
</dbReference>
<dbReference type="EMBL" id="CP036316">
    <property type="protein sequence ID" value="QDT64511.1"/>
    <property type="molecule type" value="Genomic_DNA"/>
</dbReference>
<dbReference type="Proteomes" id="UP000319976">
    <property type="component" value="Chromosome"/>
</dbReference>
<dbReference type="SUPFAM" id="SSF143800">
    <property type="entry name" value="L28p-like"/>
    <property type="match status" value="1"/>
</dbReference>
<evidence type="ECO:0000313" key="7">
    <source>
        <dbReference type="Proteomes" id="UP000319976"/>
    </source>
</evidence>
<dbReference type="InterPro" id="IPR002150">
    <property type="entry name" value="Ribosomal_bL31"/>
</dbReference>
<evidence type="ECO:0000256" key="4">
    <source>
        <dbReference type="ARBA" id="ARBA00023274"/>
    </source>
</evidence>
<dbReference type="AlphaFoldDB" id="A0A517T814"/>
<dbReference type="OrthoDB" id="9803251at2"/>
<keyword evidence="3 5" id="KW-0689">Ribosomal protein</keyword>
<evidence type="ECO:0000256" key="2">
    <source>
        <dbReference type="ARBA" id="ARBA00011838"/>
    </source>
</evidence>
<dbReference type="InterPro" id="IPR042105">
    <property type="entry name" value="Ribosomal_bL31_sf"/>
</dbReference>
<dbReference type="PROSITE" id="PS01143">
    <property type="entry name" value="RIBOSOMAL_L31"/>
    <property type="match status" value="1"/>
</dbReference>
<organism evidence="6 7">
    <name type="scientific">Calycomorphotria hydatis</name>
    <dbReference type="NCBI Taxonomy" id="2528027"/>
    <lineage>
        <taxon>Bacteria</taxon>
        <taxon>Pseudomonadati</taxon>
        <taxon>Planctomycetota</taxon>
        <taxon>Planctomycetia</taxon>
        <taxon>Planctomycetales</taxon>
        <taxon>Planctomycetaceae</taxon>
        <taxon>Calycomorphotria</taxon>
    </lineage>
</organism>
<evidence type="ECO:0000256" key="3">
    <source>
        <dbReference type="ARBA" id="ARBA00022980"/>
    </source>
</evidence>
<dbReference type="GO" id="GO:0005840">
    <property type="term" value="C:ribosome"/>
    <property type="evidence" value="ECO:0007669"/>
    <property type="project" value="UniProtKB-KW"/>
</dbReference>
<keyword evidence="4 5" id="KW-0687">Ribonucleoprotein</keyword>
<name>A0A517T814_9PLAN</name>
<dbReference type="HAMAP" id="MF_00502">
    <property type="entry name" value="Ribosomal_bL31_2"/>
    <property type="match status" value="1"/>
</dbReference>
<dbReference type="GO" id="GO:0006412">
    <property type="term" value="P:translation"/>
    <property type="evidence" value="ECO:0007669"/>
    <property type="project" value="UniProtKB-UniRule"/>
</dbReference>